<dbReference type="InterPro" id="IPR024755">
    <property type="entry name" value="cpYpsA"/>
</dbReference>
<dbReference type="KEGG" id="maes:Ga0123461_1374"/>
<name>A0A2K8KXT5_MARES</name>
<evidence type="ECO:0000313" key="2">
    <source>
        <dbReference type="Proteomes" id="UP000231701"/>
    </source>
</evidence>
<dbReference type="RefSeq" id="WP_100277641.1">
    <property type="nucleotide sequence ID" value="NZ_CP018799.1"/>
</dbReference>
<keyword evidence="2" id="KW-1185">Reference proteome</keyword>
<protein>
    <submittedName>
        <fullName evidence="1">Molybdenum carrier</fullName>
    </submittedName>
</protein>
<dbReference type="Proteomes" id="UP000231701">
    <property type="component" value="Chromosome"/>
</dbReference>
<sequence>MIATSSDNSPSLTIVSGGQTGVDRAALDAAMTAGLEVGGWCPKGRRAEDGPIPDGYPLIETKCNKYRTRTRWNVRDSDATLILCEGEPTGGTLLTVQFCKQLNKPFLIVSPYSSDFESVLAWLSDHKGKILNIAGPIEREDVPAYQAAHEWLLQLFSALITKP</sequence>
<dbReference type="Pfam" id="PF12694">
    <property type="entry name" value="cpYpsA"/>
    <property type="match status" value="1"/>
</dbReference>
<dbReference type="AlphaFoldDB" id="A0A2K8KXT5"/>
<accession>A0A2K8KXT5</accession>
<gene>
    <name evidence="1" type="ORF">Ga0123461_1374</name>
</gene>
<dbReference type="EMBL" id="CP018799">
    <property type="protein sequence ID" value="ATX79790.1"/>
    <property type="molecule type" value="Genomic_DNA"/>
</dbReference>
<dbReference type="OrthoDB" id="283616at2"/>
<evidence type="ECO:0000313" key="1">
    <source>
        <dbReference type="EMBL" id="ATX79790.1"/>
    </source>
</evidence>
<organism evidence="1 2">
    <name type="scientific">Mariprofundus aestuarium</name>
    <dbReference type="NCBI Taxonomy" id="1921086"/>
    <lineage>
        <taxon>Bacteria</taxon>
        <taxon>Pseudomonadati</taxon>
        <taxon>Pseudomonadota</taxon>
        <taxon>Candidatius Mariprofundia</taxon>
        <taxon>Mariprofundales</taxon>
        <taxon>Mariprofundaceae</taxon>
        <taxon>Mariprofundus</taxon>
    </lineage>
</organism>
<dbReference type="Gene3D" id="3.40.50.450">
    <property type="match status" value="1"/>
</dbReference>
<dbReference type="SUPFAM" id="SSF102405">
    <property type="entry name" value="MCP/YpsA-like"/>
    <property type="match status" value="1"/>
</dbReference>
<proteinExistence type="predicted"/>
<reference evidence="1 2" key="1">
    <citation type="submission" date="2016-12" db="EMBL/GenBank/DDBJ databases">
        <title>Isolation and genomic insights into novel planktonic Zetaproteobacteria from stratified waters of the Chesapeake Bay.</title>
        <authorList>
            <person name="McAllister S.M."/>
            <person name="Kato S."/>
            <person name="Chan C.S."/>
            <person name="Chiu B.K."/>
            <person name="Field E.K."/>
        </authorList>
    </citation>
    <scope>NUCLEOTIDE SEQUENCE [LARGE SCALE GENOMIC DNA]</scope>
    <source>
        <strain evidence="1 2">CP-5</strain>
    </source>
</reference>